<dbReference type="RefSeq" id="XP_009828798.1">
    <property type="nucleotide sequence ID" value="XM_009830496.1"/>
</dbReference>
<reference evidence="1" key="1">
    <citation type="submission" date="2013-12" db="EMBL/GenBank/DDBJ databases">
        <title>The Genome Sequence of Aphanomyces astaci APO3.</title>
        <authorList>
            <consortium name="The Broad Institute Genomics Platform"/>
            <person name="Russ C."/>
            <person name="Tyler B."/>
            <person name="van West P."/>
            <person name="Dieguez-Uribeondo J."/>
            <person name="Young S.K."/>
            <person name="Zeng Q."/>
            <person name="Gargeya S."/>
            <person name="Fitzgerald M."/>
            <person name="Abouelleil A."/>
            <person name="Alvarado L."/>
            <person name="Chapman S.B."/>
            <person name="Gainer-Dewar J."/>
            <person name="Goldberg J."/>
            <person name="Griggs A."/>
            <person name="Gujja S."/>
            <person name="Hansen M."/>
            <person name="Howarth C."/>
            <person name="Imamovic A."/>
            <person name="Ireland A."/>
            <person name="Larimer J."/>
            <person name="McCowan C."/>
            <person name="Murphy C."/>
            <person name="Pearson M."/>
            <person name="Poon T.W."/>
            <person name="Priest M."/>
            <person name="Roberts A."/>
            <person name="Saif S."/>
            <person name="Shea T."/>
            <person name="Sykes S."/>
            <person name="Wortman J."/>
            <person name="Nusbaum C."/>
            <person name="Birren B."/>
        </authorList>
    </citation>
    <scope>NUCLEOTIDE SEQUENCE [LARGE SCALE GENOMIC DNA]</scope>
    <source>
        <strain evidence="1">APO3</strain>
    </source>
</reference>
<proteinExistence type="predicted"/>
<gene>
    <name evidence="1" type="ORF">H257_05579</name>
</gene>
<dbReference type="GeneID" id="20807575"/>
<dbReference type="OrthoDB" id="79565at2759"/>
<dbReference type="VEuPathDB" id="FungiDB:H257_05579"/>
<dbReference type="AlphaFoldDB" id="W4GRX0"/>
<accession>W4GRX0</accession>
<dbReference type="EMBL" id="KI913123">
    <property type="protein sequence ID" value="ETV82061.1"/>
    <property type="molecule type" value="Genomic_DNA"/>
</dbReference>
<name>W4GRX0_APHAT</name>
<evidence type="ECO:0000313" key="1">
    <source>
        <dbReference type="EMBL" id="ETV82061.1"/>
    </source>
</evidence>
<protein>
    <submittedName>
        <fullName evidence="1">Uncharacterized protein</fullName>
    </submittedName>
</protein>
<sequence length="358" mass="39230">MDGVMVVDLRGGGLVYSKALAASFSTRHPHKTHMNLAALLFAIFNYAGSVTRSGGGTLHQYETRSQRLVFGVAPAKQWLVVGFASPQVFSQHDHWWTTHRFADAVNSRLHTIPSESRASQGKRLHIILHDVLVDSMRHIGTTLCPVFQASTLVVYCTPPKIETHAADVRQAEATPLPRHVNRQSHANSIMVATATSKWKRRWHALWRTPVLRRPPSLHQVLPGNSPIIVHQDEQNLPSRRHILLECTLGDKRDATWTLSTVEGLVATSIATTRTIPSSNPPSRTIIPEASTNWLVLGWDRLHVVMVLLLPPSADSSNTNTMESSSASSSSSSSHVDAKLQTLLAIADTTWGLCTGGGS</sequence>
<organism evidence="1">
    <name type="scientific">Aphanomyces astaci</name>
    <name type="common">Crayfish plague agent</name>
    <dbReference type="NCBI Taxonomy" id="112090"/>
    <lineage>
        <taxon>Eukaryota</taxon>
        <taxon>Sar</taxon>
        <taxon>Stramenopiles</taxon>
        <taxon>Oomycota</taxon>
        <taxon>Saprolegniomycetes</taxon>
        <taxon>Saprolegniales</taxon>
        <taxon>Verrucalvaceae</taxon>
        <taxon>Aphanomyces</taxon>
    </lineage>
</organism>